<evidence type="ECO:0000313" key="5">
    <source>
        <dbReference type="Proteomes" id="UP000199182"/>
    </source>
</evidence>
<keyword evidence="2" id="KW-0694">RNA-binding</keyword>
<dbReference type="PANTHER" id="PTHR43694:SF1">
    <property type="entry name" value="RIBONUCLEASE J"/>
    <property type="match status" value="1"/>
</dbReference>
<dbReference type="Gene3D" id="3.60.15.10">
    <property type="entry name" value="Ribonuclease Z/Hydroxyacylglutathione hydrolase-like"/>
    <property type="match status" value="1"/>
</dbReference>
<evidence type="ECO:0000313" key="4">
    <source>
        <dbReference type="EMBL" id="SDM56241.1"/>
    </source>
</evidence>
<dbReference type="Pfam" id="PF00753">
    <property type="entry name" value="Lactamase_B"/>
    <property type="match status" value="1"/>
</dbReference>
<dbReference type="SUPFAM" id="SSF56281">
    <property type="entry name" value="Metallo-hydrolase/oxidoreductase"/>
    <property type="match status" value="1"/>
</dbReference>
<proteinExistence type="predicted"/>
<dbReference type="STRING" id="258515.SAMN05192585_101116"/>
<dbReference type="AlphaFoldDB" id="A0A1G9U8H9"/>
<keyword evidence="1" id="KW-0378">Hydrolase</keyword>
<dbReference type="InterPro" id="IPR011108">
    <property type="entry name" value="RMMBL"/>
</dbReference>
<name>A0A1G9U8H9_9FIRM</name>
<dbReference type="SMART" id="SM00849">
    <property type="entry name" value="Lactamase_B"/>
    <property type="match status" value="1"/>
</dbReference>
<evidence type="ECO:0000259" key="3">
    <source>
        <dbReference type="SMART" id="SM00849"/>
    </source>
</evidence>
<protein>
    <submittedName>
        <fullName evidence="4">Ribonuclease J</fullName>
    </submittedName>
</protein>
<dbReference type="OrthoDB" id="9803916at2"/>
<dbReference type="CDD" id="cd07732">
    <property type="entry name" value="metallo-hydrolase-like_MBL-fold"/>
    <property type="match status" value="1"/>
</dbReference>
<keyword evidence="1" id="KW-0540">Nuclease</keyword>
<dbReference type="GO" id="GO:0004527">
    <property type="term" value="F:exonuclease activity"/>
    <property type="evidence" value="ECO:0007669"/>
    <property type="project" value="UniProtKB-KW"/>
</dbReference>
<dbReference type="GO" id="GO:0003723">
    <property type="term" value="F:RNA binding"/>
    <property type="evidence" value="ECO:0007669"/>
    <property type="project" value="UniProtKB-KW"/>
</dbReference>
<organism evidence="4 5">
    <name type="scientific">Acetanaerobacterium elongatum</name>
    <dbReference type="NCBI Taxonomy" id="258515"/>
    <lineage>
        <taxon>Bacteria</taxon>
        <taxon>Bacillati</taxon>
        <taxon>Bacillota</taxon>
        <taxon>Clostridia</taxon>
        <taxon>Eubacteriales</taxon>
        <taxon>Oscillospiraceae</taxon>
        <taxon>Acetanaerobacterium</taxon>
    </lineage>
</organism>
<dbReference type="InterPro" id="IPR036866">
    <property type="entry name" value="RibonucZ/Hydroxyglut_hydro"/>
</dbReference>
<dbReference type="RefSeq" id="WP_092637422.1">
    <property type="nucleotide sequence ID" value="NZ_FNID01000001.1"/>
</dbReference>
<feature type="domain" description="Metallo-beta-lactamase" evidence="3">
    <location>
        <begin position="13"/>
        <end position="184"/>
    </location>
</feature>
<dbReference type="Pfam" id="PF07521">
    <property type="entry name" value="RMMBL"/>
    <property type="match status" value="1"/>
</dbReference>
<dbReference type="Gene3D" id="3.40.50.10710">
    <property type="entry name" value="Metallo-hydrolase/oxidoreductase"/>
    <property type="match status" value="1"/>
</dbReference>
<reference evidence="4 5" key="1">
    <citation type="submission" date="2016-10" db="EMBL/GenBank/DDBJ databases">
        <authorList>
            <person name="de Groot N.N."/>
        </authorList>
    </citation>
    <scope>NUCLEOTIDE SEQUENCE [LARGE SCALE GENOMIC DNA]</scope>
    <source>
        <strain evidence="4 5">CGMCC 1.5012</strain>
    </source>
</reference>
<gene>
    <name evidence="4" type="ORF">SAMN05192585_101116</name>
</gene>
<dbReference type="InterPro" id="IPR001279">
    <property type="entry name" value="Metallo-B-lactamas"/>
</dbReference>
<dbReference type="PANTHER" id="PTHR43694">
    <property type="entry name" value="RIBONUCLEASE J"/>
    <property type="match status" value="1"/>
</dbReference>
<evidence type="ECO:0000256" key="2">
    <source>
        <dbReference type="ARBA" id="ARBA00022884"/>
    </source>
</evidence>
<keyword evidence="1" id="KW-0269">Exonuclease</keyword>
<keyword evidence="5" id="KW-1185">Reference proteome</keyword>
<evidence type="ECO:0000256" key="1">
    <source>
        <dbReference type="ARBA" id="ARBA00022839"/>
    </source>
</evidence>
<dbReference type="InterPro" id="IPR042173">
    <property type="entry name" value="RNase_J_2"/>
</dbReference>
<dbReference type="EMBL" id="FNID01000001">
    <property type="protein sequence ID" value="SDM56241.1"/>
    <property type="molecule type" value="Genomic_DNA"/>
</dbReference>
<sequence>MNVHIYRGQNQIGGSIIEVSTETTRILLDVGLELDNEKNRELPKIEGLFDSPTVEAVFISHYHGDHLGLAYYIDKRIPLYIGKASYKIVKAADDYKNTETISPAGFIYHNHPITIGDITVTAFLCDHSAFDSYMILCESGGERILYTGDFRSNGRKPFGWLLSQLPHKVDKLICEGTTLTRDSYDPVTESELEEAAVKEFRSTDGPIFVMQSSTNIDRIVTMYRAAKLSGRVFLEELYMAEITSAIGGSIPNPAFSDVYAFITNGRRYETLTKYKNRISKEHIGATRFVMCVRSSMLKYIKSLAELMPFEKGLLVYSMWGGYKMQPEMKAFLDECKRLGLRIVDLHTSGHADPDTIKRVIEWTNPKEIIPIHTENPAWFSKTDLI</sequence>
<accession>A0A1G9U8H9</accession>
<dbReference type="Proteomes" id="UP000199182">
    <property type="component" value="Unassembled WGS sequence"/>
</dbReference>